<evidence type="ECO:0000256" key="7">
    <source>
        <dbReference type="ARBA" id="ARBA00023157"/>
    </source>
</evidence>
<comment type="catalytic activity">
    <reaction evidence="11">
        <text>a hydroperoxide + [thioredoxin]-dithiol = an alcohol + [thioredoxin]-disulfide + H2O</text>
        <dbReference type="Rhea" id="RHEA:62620"/>
        <dbReference type="Rhea" id="RHEA-COMP:10698"/>
        <dbReference type="Rhea" id="RHEA-COMP:10700"/>
        <dbReference type="ChEBI" id="CHEBI:15377"/>
        <dbReference type="ChEBI" id="CHEBI:29950"/>
        <dbReference type="ChEBI" id="CHEBI:30879"/>
        <dbReference type="ChEBI" id="CHEBI:35924"/>
        <dbReference type="ChEBI" id="CHEBI:50058"/>
        <dbReference type="EC" id="1.11.1.24"/>
    </reaction>
</comment>
<comment type="subunit">
    <text evidence="2">Monomer.</text>
</comment>
<evidence type="ECO:0000256" key="5">
    <source>
        <dbReference type="ARBA" id="ARBA00022862"/>
    </source>
</evidence>
<dbReference type="Proteomes" id="UP000176992">
    <property type="component" value="Unassembled WGS sequence"/>
</dbReference>
<dbReference type="PIRSF" id="PIRSF000239">
    <property type="entry name" value="AHPC"/>
    <property type="match status" value="1"/>
</dbReference>
<feature type="domain" description="Thioredoxin" evidence="13">
    <location>
        <begin position="2"/>
        <end position="155"/>
    </location>
</feature>
<keyword evidence="4" id="KW-0575">Peroxidase</keyword>
<keyword evidence="7" id="KW-1015">Disulfide bond</keyword>
<evidence type="ECO:0000256" key="1">
    <source>
        <dbReference type="ARBA" id="ARBA00003330"/>
    </source>
</evidence>
<dbReference type="GO" id="GO:0034599">
    <property type="term" value="P:cellular response to oxidative stress"/>
    <property type="evidence" value="ECO:0007669"/>
    <property type="project" value="TreeGrafter"/>
</dbReference>
<dbReference type="Pfam" id="PF00578">
    <property type="entry name" value="AhpC-TSA"/>
    <property type="match status" value="1"/>
</dbReference>
<dbReference type="NCBIfam" id="NF006960">
    <property type="entry name" value="PRK09437.1"/>
    <property type="match status" value="1"/>
</dbReference>
<evidence type="ECO:0000256" key="11">
    <source>
        <dbReference type="ARBA" id="ARBA00049091"/>
    </source>
</evidence>
<name>A0A1F5YHD1_9BACT</name>
<dbReference type="PANTHER" id="PTHR42801">
    <property type="entry name" value="THIOREDOXIN-DEPENDENT PEROXIDE REDUCTASE"/>
    <property type="match status" value="1"/>
</dbReference>
<keyword evidence="6" id="KW-0560">Oxidoreductase</keyword>
<protein>
    <recommendedName>
        <fullName evidence="3">thioredoxin-dependent peroxiredoxin</fullName>
        <ecNumber evidence="3">1.11.1.24</ecNumber>
    </recommendedName>
    <alternativeName>
        <fullName evidence="9">Thioredoxin peroxidase</fullName>
    </alternativeName>
</protein>
<reference evidence="14 15" key="1">
    <citation type="journal article" date="2016" name="Nat. Commun.">
        <title>Thousands of microbial genomes shed light on interconnected biogeochemical processes in an aquifer system.</title>
        <authorList>
            <person name="Anantharaman K."/>
            <person name="Brown C.T."/>
            <person name="Hug L.A."/>
            <person name="Sharon I."/>
            <person name="Castelle C.J."/>
            <person name="Probst A.J."/>
            <person name="Thomas B.C."/>
            <person name="Singh A."/>
            <person name="Wilkins M.J."/>
            <person name="Karaoz U."/>
            <person name="Brodie E.L."/>
            <person name="Williams K.H."/>
            <person name="Hubbard S.S."/>
            <person name="Banfield J.F."/>
        </authorList>
    </citation>
    <scope>NUCLEOTIDE SEQUENCE [LARGE SCALE GENOMIC DNA]</scope>
</reference>
<dbReference type="InterPro" id="IPR013766">
    <property type="entry name" value="Thioredoxin_domain"/>
</dbReference>
<dbReference type="InterPro" id="IPR036249">
    <property type="entry name" value="Thioredoxin-like_sf"/>
</dbReference>
<evidence type="ECO:0000313" key="15">
    <source>
        <dbReference type="Proteomes" id="UP000176992"/>
    </source>
</evidence>
<evidence type="ECO:0000256" key="9">
    <source>
        <dbReference type="ARBA" id="ARBA00032824"/>
    </source>
</evidence>
<dbReference type="GO" id="GO:0005737">
    <property type="term" value="C:cytoplasm"/>
    <property type="evidence" value="ECO:0007669"/>
    <property type="project" value="TreeGrafter"/>
</dbReference>
<evidence type="ECO:0000256" key="2">
    <source>
        <dbReference type="ARBA" id="ARBA00011245"/>
    </source>
</evidence>
<dbReference type="FunFam" id="3.40.30.10:FF:000007">
    <property type="entry name" value="Thioredoxin-dependent thiol peroxidase"/>
    <property type="match status" value="1"/>
</dbReference>
<dbReference type="CDD" id="cd03017">
    <property type="entry name" value="PRX_BCP"/>
    <property type="match status" value="1"/>
</dbReference>
<dbReference type="GO" id="GO:0008379">
    <property type="term" value="F:thioredoxin peroxidase activity"/>
    <property type="evidence" value="ECO:0007669"/>
    <property type="project" value="TreeGrafter"/>
</dbReference>
<gene>
    <name evidence="14" type="ORF">A2Z86_01825</name>
</gene>
<sequence>MLKVGDKAPPFSLADQNDRIVSLDGLKGKWVVLYFYPKDNTPGCTTEACEFTRDQADFSGLDAEVLGVSPDSTKSHRKFIQDHSLGITLLSDPEHEVLDSYGAWQKKSMYGREYMGVMRSTFLINPQGKIARIWPKVSVTGHVEEVKKELAGLKG</sequence>
<evidence type="ECO:0000256" key="4">
    <source>
        <dbReference type="ARBA" id="ARBA00022559"/>
    </source>
</evidence>
<evidence type="ECO:0000256" key="6">
    <source>
        <dbReference type="ARBA" id="ARBA00023002"/>
    </source>
</evidence>
<comment type="function">
    <text evidence="1">Thiol-specific peroxidase that catalyzes the reduction of hydrogen peroxide and organic hydroperoxides to water and alcohols, respectively. Plays a role in cell protection against oxidative stress by detoxifying peroxides and as sensor of hydrogen peroxide-mediated signaling events.</text>
</comment>
<dbReference type="InterPro" id="IPR050924">
    <property type="entry name" value="Peroxiredoxin_BCP/PrxQ"/>
</dbReference>
<comment type="caution">
    <text evidence="14">The sequence shown here is derived from an EMBL/GenBank/DDBJ whole genome shotgun (WGS) entry which is preliminary data.</text>
</comment>
<evidence type="ECO:0000256" key="10">
    <source>
        <dbReference type="ARBA" id="ARBA00038489"/>
    </source>
</evidence>
<evidence type="ECO:0000259" key="13">
    <source>
        <dbReference type="PROSITE" id="PS51352"/>
    </source>
</evidence>
<dbReference type="PROSITE" id="PS51352">
    <property type="entry name" value="THIOREDOXIN_2"/>
    <property type="match status" value="1"/>
</dbReference>
<evidence type="ECO:0000256" key="8">
    <source>
        <dbReference type="ARBA" id="ARBA00023284"/>
    </source>
</evidence>
<dbReference type="InterPro" id="IPR024706">
    <property type="entry name" value="Peroxiredoxin_AhpC-typ"/>
</dbReference>
<dbReference type="SUPFAM" id="SSF52833">
    <property type="entry name" value="Thioredoxin-like"/>
    <property type="match status" value="1"/>
</dbReference>
<organism evidence="14 15">
    <name type="scientific">Candidatus Glassbacteria bacterium GWA2_58_10</name>
    <dbReference type="NCBI Taxonomy" id="1817865"/>
    <lineage>
        <taxon>Bacteria</taxon>
        <taxon>Candidatus Glassiibacteriota</taxon>
    </lineage>
</organism>
<evidence type="ECO:0000256" key="3">
    <source>
        <dbReference type="ARBA" id="ARBA00013017"/>
    </source>
</evidence>
<dbReference type="PANTHER" id="PTHR42801:SF4">
    <property type="entry name" value="AHPC_TSA FAMILY PROTEIN"/>
    <property type="match status" value="1"/>
</dbReference>
<feature type="active site" description="Cysteine sulfenic acid (-SOH) intermediate; for peroxidase activity" evidence="12">
    <location>
        <position position="44"/>
    </location>
</feature>
<dbReference type="Gene3D" id="3.40.30.10">
    <property type="entry name" value="Glutaredoxin"/>
    <property type="match status" value="1"/>
</dbReference>
<dbReference type="InterPro" id="IPR000866">
    <property type="entry name" value="AhpC/TSA"/>
</dbReference>
<dbReference type="EMBL" id="MFIV01000032">
    <property type="protein sequence ID" value="OGF99271.1"/>
    <property type="molecule type" value="Genomic_DNA"/>
</dbReference>
<proteinExistence type="inferred from homology"/>
<dbReference type="EC" id="1.11.1.24" evidence="3"/>
<evidence type="ECO:0000313" key="14">
    <source>
        <dbReference type="EMBL" id="OGF99271.1"/>
    </source>
</evidence>
<evidence type="ECO:0000256" key="12">
    <source>
        <dbReference type="PIRSR" id="PIRSR000239-1"/>
    </source>
</evidence>
<comment type="similarity">
    <text evidence="10">Belongs to the peroxiredoxin family. BCP/PrxQ subfamily.</text>
</comment>
<keyword evidence="8" id="KW-0676">Redox-active center</keyword>
<dbReference type="AlphaFoldDB" id="A0A1F5YHD1"/>
<keyword evidence="5" id="KW-0049">Antioxidant</keyword>
<accession>A0A1F5YHD1</accession>
<dbReference type="GO" id="GO:0045454">
    <property type="term" value="P:cell redox homeostasis"/>
    <property type="evidence" value="ECO:0007669"/>
    <property type="project" value="TreeGrafter"/>
</dbReference>